<dbReference type="SUPFAM" id="SSF55120">
    <property type="entry name" value="Pseudouridine synthase"/>
    <property type="match status" value="1"/>
</dbReference>
<dbReference type="Pfam" id="PF21238">
    <property type="entry name" value="Pus10_C"/>
    <property type="match status" value="1"/>
</dbReference>
<dbReference type="Proteomes" id="UP001470230">
    <property type="component" value="Unassembled WGS sequence"/>
</dbReference>
<protein>
    <recommendedName>
        <fullName evidence="2">tRNA pseudouridine(55) synthase</fullName>
        <ecNumber evidence="2">5.4.99.25</ecNumber>
    </recommendedName>
</protein>
<dbReference type="Gene3D" id="3.30.70.3190">
    <property type="match status" value="1"/>
</dbReference>
<dbReference type="InterPro" id="IPR020103">
    <property type="entry name" value="PsdUridine_synth_cat_dom_sf"/>
</dbReference>
<keyword evidence="3" id="KW-0819">tRNA processing</keyword>
<accession>A0ABR2JUL1</accession>
<dbReference type="InterPro" id="IPR048741">
    <property type="entry name" value="Pus10-like_C"/>
</dbReference>
<feature type="domain" description="Pus10-like C-terminal" evidence="5">
    <location>
        <begin position="154"/>
        <end position="393"/>
    </location>
</feature>
<evidence type="ECO:0000256" key="4">
    <source>
        <dbReference type="ARBA" id="ARBA00023235"/>
    </source>
</evidence>
<evidence type="ECO:0000259" key="5">
    <source>
        <dbReference type="Pfam" id="PF21238"/>
    </source>
</evidence>
<gene>
    <name evidence="6" type="ORF">M9Y10_045130</name>
</gene>
<dbReference type="EC" id="5.4.99.25" evidence="2"/>
<evidence type="ECO:0000256" key="1">
    <source>
        <dbReference type="ARBA" id="ARBA00009652"/>
    </source>
</evidence>
<comment type="caution">
    <text evidence="6">The sequence shown here is derived from an EMBL/GenBank/DDBJ whole genome shotgun (WGS) entry which is preliminary data.</text>
</comment>
<sequence>MGGLISTPSTQTSVEVPEEVMNLYDRGACNQCIARILSIGRVQMEKYRLYNKHKNDCFACHGIISHLDDIKDQVKNTIGRYNFHDIQIEVLTNLIKNDDKLIRKYRCQTSCTLKNYLKGQIQISFKRINEGPTLYIKINSASDIQMELKWPPLYVIGRYYKRSRRVSNTPFMRGQHAISSVEKELIGAIATDIRCTERKFLSAGREDMDVRMIGTGRPFSITFLNPLPNENYPNPPQSNEEFAQSFSCFLPKDGQIQCDNNVSASNLRITCTHPDISPRHEKCYRCIVSCSRNVSEENLANLDKVDNLIINQRTPSRVAHRRILATRQKTVISMSYKQICPRFFILNLKTSKGTYIKEFVNSDFGRTKPSLGDILDPENPVECQLLQLDVVLVSD</sequence>
<comment type="similarity">
    <text evidence="1">Belongs to the pseudouridine synthase Pus10 family.</text>
</comment>
<name>A0ABR2JUL1_9EUKA</name>
<dbReference type="Gene3D" id="3.30.70.2510">
    <property type="match status" value="1"/>
</dbReference>
<keyword evidence="4" id="KW-0413">Isomerase</keyword>
<evidence type="ECO:0000313" key="6">
    <source>
        <dbReference type="EMBL" id="KAK8882488.1"/>
    </source>
</evidence>
<proteinExistence type="inferred from homology"/>
<organism evidence="6 7">
    <name type="scientific">Tritrichomonas musculus</name>
    <dbReference type="NCBI Taxonomy" id="1915356"/>
    <lineage>
        <taxon>Eukaryota</taxon>
        <taxon>Metamonada</taxon>
        <taxon>Parabasalia</taxon>
        <taxon>Tritrichomonadida</taxon>
        <taxon>Tritrichomonadidae</taxon>
        <taxon>Tritrichomonas</taxon>
    </lineage>
</organism>
<evidence type="ECO:0000256" key="2">
    <source>
        <dbReference type="ARBA" id="ARBA00012787"/>
    </source>
</evidence>
<evidence type="ECO:0000256" key="3">
    <source>
        <dbReference type="ARBA" id="ARBA00022694"/>
    </source>
</evidence>
<reference evidence="6 7" key="1">
    <citation type="submission" date="2024-04" db="EMBL/GenBank/DDBJ databases">
        <title>Tritrichomonas musculus Genome.</title>
        <authorList>
            <person name="Alves-Ferreira E."/>
            <person name="Grigg M."/>
            <person name="Lorenzi H."/>
            <person name="Galac M."/>
        </authorList>
    </citation>
    <scope>NUCLEOTIDE SEQUENCE [LARGE SCALE GENOMIC DNA]</scope>
    <source>
        <strain evidence="6 7">EAF2021</strain>
    </source>
</reference>
<dbReference type="PANTHER" id="PTHR21568">
    <property type="entry name" value="TRNA PSEUDOURIDINE SYNTHASE PUS10"/>
    <property type="match status" value="1"/>
</dbReference>
<keyword evidence="7" id="KW-1185">Reference proteome</keyword>
<dbReference type="EMBL" id="JAPFFF010000009">
    <property type="protein sequence ID" value="KAK8882488.1"/>
    <property type="molecule type" value="Genomic_DNA"/>
</dbReference>
<dbReference type="InterPro" id="IPR039894">
    <property type="entry name" value="Pus10-like"/>
</dbReference>
<dbReference type="PANTHER" id="PTHR21568:SF0">
    <property type="entry name" value="TRNA PSEUDOURIDINE SYNTHASE PUS10"/>
    <property type="match status" value="1"/>
</dbReference>
<evidence type="ECO:0000313" key="7">
    <source>
        <dbReference type="Proteomes" id="UP001470230"/>
    </source>
</evidence>